<sequence>MLFGMQAALFKILAPQRYFLPFSRRRRRLNQSTRRLGFANSSPKPVVFTAFALPATWEI</sequence>
<name>A0A1N7RV47_9BURK</name>
<accession>A0A1N7RV47</accession>
<protein>
    <submittedName>
        <fullName evidence="1">Uncharacterized protein</fullName>
    </submittedName>
</protein>
<dbReference type="EMBL" id="CYGY02000020">
    <property type="protein sequence ID" value="SIT38976.1"/>
    <property type="molecule type" value="Genomic_DNA"/>
</dbReference>
<proteinExistence type="predicted"/>
<keyword evidence="2" id="KW-1185">Reference proteome</keyword>
<comment type="caution">
    <text evidence="1">The sequence shown here is derived from an EMBL/GenBank/DDBJ whole genome shotgun (WGS) entry which is preliminary data.</text>
</comment>
<reference evidence="1" key="1">
    <citation type="submission" date="2016-12" db="EMBL/GenBank/DDBJ databases">
        <authorList>
            <person name="Moulin L."/>
        </authorList>
    </citation>
    <scope>NUCLEOTIDE SEQUENCE [LARGE SCALE GENOMIC DNA]</scope>
    <source>
        <strain evidence="1">STM 7183</strain>
    </source>
</reference>
<organism evidence="1 2">
    <name type="scientific">Paraburkholderia piptadeniae</name>
    <dbReference type="NCBI Taxonomy" id="1701573"/>
    <lineage>
        <taxon>Bacteria</taxon>
        <taxon>Pseudomonadati</taxon>
        <taxon>Pseudomonadota</taxon>
        <taxon>Betaproteobacteria</taxon>
        <taxon>Burkholderiales</taxon>
        <taxon>Burkholderiaceae</taxon>
        <taxon>Paraburkholderia</taxon>
    </lineage>
</organism>
<evidence type="ECO:0000313" key="1">
    <source>
        <dbReference type="EMBL" id="SIT38976.1"/>
    </source>
</evidence>
<dbReference type="Proteomes" id="UP000195569">
    <property type="component" value="Unassembled WGS sequence"/>
</dbReference>
<gene>
    <name evidence="1" type="ORF">BN2476_200074</name>
</gene>
<dbReference type="AlphaFoldDB" id="A0A1N7RV47"/>
<evidence type="ECO:0000313" key="2">
    <source>
        <dbReference type="Proteomes" id="UP000195569"/>
    </source>
</evidence>